<dbReference type="Gene3D" id="1.25.10.10">
    <property type="entry name" value="Leucine-rich Repeat Variant"/>
    <property type="match status" value="2"/>
</dbReference>
<name>A0A1G9M4M2_9FIRM</name>
<dbReference type="STRING" id="321763.SAMN04488692_107107"/>
<dbReference type="OrthoDB" id="2112914at2"/>
<evidence type="ECO:0000313" key="2">
    <source>
        <dbReference type="EMBL" id="SDL69209.1"/>
    </source>
</evidence>
<proteinExistence type="predicted"/>
<dbReference type="Proteomes" id="UP000199476">
    <property type="component" value="Unassembled WGS sequence"/>
</dbReference>
<reference evidence="2 3" key="1">
    <citation type="submission" date="2016-10" db="EMBL/GenBank/DDBJ databases">
        <authorList>
            <person name="de Groot N.N."/>
        </authorList>
    </citation>
    <scope>NUCLEOTIDE SEQUENCE [LARGE SCALE GENOMIC DNA]</scope>
    <source>
        <strain evidence="2 3">SLAS-1</strain>
    </source>
</reference>
<evidence type="ECO:0000313" key="3">
    <source>
        <dbReference type="Proteomes" id="UP000199476"/>
    </source>
</evidence>
<dbReference type="AlphaFoldDB" id="A0A1G9M4M2"/>
<dbReference type="Pfam" id="PF13646">
    <property type="entry name" value="HEAT_2"/>
    <property type="match status" value="1"/>
</dbReference>
<keyword evidence="1" id="KW-1133">Transmembrane helix</keyword>
<gene>
    <name evidence="2" type="ORF">SAMN04488692_107107</name>
</gene>
<dbReference type="SUPFAM" id="SSF48371">
    <property type="entry name" value="ARM repeat"/>
    <property type="match status" value="1"/>
</dbReference>
<dbReference type="RefSeq" id="WP_089759456.1">
    <property type="nucleotide sequence ID" value="NZ_FNGO01000007.1"/>
</dbReference>
<keyword evidence="3" id="KW-1185">Reference proteome</keyword>
<dbReference type="EMBL" id="FNGO01000007">
    <property type="protein sequence ID" value="SDL69209.1"/>
    <property type="molecule type" value="Genomic_DNA"/>
</dbReference>
<keyword evidence="1" id="KW-0812">Transmembrane</keyword>
<feature type="transmembrane region" description="Helical" evidence="1">
    <location>
        <begin position="6"/>
        <end position="26"/>
    </location>
</feature>
<protein>
    <submittedName>
        <fullName evidence="2">HEAT repeat-containing protein</fullName>
    </submittedName>
</protein>
<evidence type="ECO:0000256" key="1">
    <source>
        <dbReference type="SAM" id="Phobius"/>
    </source>
</evidence>
<accession>A0A1G9M4M2</accession>
<keyword evidence="1" id="KW-0472">Membrane</keyword>
<dbReference type="InterPro" id="IPR016024">
    <property type="entry name" value="ARM-type_fold"/>
</dbReference>
<organism evidence="2 3">
    <name type="scientific">Halarsenatibacter silvermanii</name>
    <dbReference type="NCBI Taxonomy" id="321763"/>
    <lineage>
        <taxon>Bacteria</taxon>
        <taxon>Bacillati</taxon>
        <taxon>Bacillota</taxon>
        <taxon>Clostridia</taxon>
        <taxon>Halanaerobiales</taxon>
        <taxon>Halarsenatibacteraceae</taxon>
        <taxon>Halarsenatibacter</taxon>
    </lineage>
</organism>
<sequence>MINLIGLAIIILFCLIAVILGIILYNHWSKTRYNQKLEQKKERWEPALYEYLAGEKEAEELSAELDGDSKILKDFLMPYLKNLRGEDHDRLVNLARTAGVTDHYLQKLKKGSKKEKIKAANFLGKVRDKQALPVLKEILIDEDSDLMIAAAWAAAEIADKEYFTLVLKKVINETHMTYEGITELLTKFDIQICEEITELLSGWLKADSDLEDTYQSSKEIIVSLLIDLLGHFNYVRASSLLEDILKKEDNSEIIIHIFKALIKIGQPIDTDLEPYLQHENWVVRSQAVKYAGIVGEDKYLAEYTKLLKEDNNWWVKYYAGETILKIGETEILETLAGTQAAGSRMSEYILNKE</sequence>
<dbReference type="InterPro" id="IPR011989">
    <property type="entry name" value="ARM-like"/>
</dbReference>